<evidence type="ECO:0000256" key="5">
    <source>
        <dbReference type="ARBA" id="ARBA00022989"/>
    </source>
</evidence>
<evidence type="ECO:0000256" key="4">
    <source>
        <dbReference type="ARBA" id="ARBA00022692"/>
    </source>
</evidence>
<evidence type="ECO:0000256" key="2">
    <source>
        <dbReference type="ARBA" id="ARBA00022448"/>
    </source>
</evidence>
<evidence type="ECO:0000313" key="10">
    <source>
        <dbReference type="Proteomes" id="UP000315439"/>
    </source>
</evidence>
<dbReference type="SUPFAM" id="SSF161098">
    <property type="entry name" value="MetI-like"/>
    <property type="match status" value="1"/>
</dbReference>
<keyword evidence="5 7" id="KW-1133">Transmembrane helix</keyword>
<dbReference type="InterPro" id="IPR035906">
    <property type="entry name" value="MetI-like_sf"/>
</dbReference>
<gene>
    <name evidence="9" type="ORF">FLL46_21505</name>
</gene>
<dbReference type="EMBL" id="VIKS01000013">
    <property type="protein sequence ID" value="TQV84972.1"/>
    <property type="molecule type" value="Genomic_DNA"/>
</dbReference>
<accession>A0A545U676</accession>
<dbReference type="CDD" id="cd06261">
    <property type="entry name" value="TM_PBP2"/>
    <property type="match status" value="1"/>
</dbReference>
<dbReference type="OrthoDB" id="9805884at2"/>
<proteinExistence type="inferred from homology"/>
<name>A0A545U676_9GAMM</name>
<dbReference type="Proteomes" id="UP000315439">
    <property type="component" value="Unassembled WGS sequence"/>
</dbReference>
<comment type="subcellular location">
    <subcellularLocation>
        <location evidence="1 7">Cell membrane</location>
        <topology evidence="1 7">Multi-pass membrane protein</topology>
    </subcellularLocation>
</comment>
<evidence type="ECO:0000256" key="7">
    <source>
        <dbReference type="RuleBase" id="RU363032"/>
    </source>
</evidence>
<dbReference type="InterPro" id="IPR050366">
    <property type="entry name" value="BP-dependent_transpt_permease"/>
</dbReference>
<keyword evidence="2 7" id="KW-0813">Transport</keyword>
<dbReference type="InterPro" id="IPR000515">
    <property type="entry name" value="MetI-like"/>
</dbReference>
<dbReference type="GO" id="GO:0055085">
    <property type="term" value="P:transmembrane transport"/>
    <property type="evidence" value="ECO:0007669"/>
    <property type="project" value="InterPro"/>
</dbReference>
<evidence type="ECO:0000256" key="1">
    <source>
        <dbReference type="ARBA" id="ARBA00004651"/>
    </source>
</evidence>
<dbReference type="PANTHER" id="PTHR43386:SF1">
    <property type="entry name" value="D,D-DIPEPTIDE TRANSPORT SYSTEM PERMEASE PROTEIN DDPC-RELATED"/>
    <property type="match status" value="1"/>
</dbReference>
<evidence type="ECO:0000313" key="9">
    <source>
        <dbReference type="EMBL" id="TQV84972.1"/>
    </source>
</evidence>
<feature type="transmembrane region" description="Helical" evidence="7">
    <location>
        <begin position="103"/>
        <end position="128"/>
    </location>
</feature>
<keyword evidence="4 7" id="KW-0812">Transmembrane</keyword>
<organism evidence="9 10">
    <name type="scientific">Aliikangiella coralliicola</name>
    <dbReference type="NCBI Taxonomy" id="2592383"/>
    <lineage>
        <taxon>Bacteria</taxon>
        <taxon>Pseudomonadati</taxon>
        <taxon>Pseudomonadota</taxon>
        <taxon>Gammaproteobacteria</taxon>
        <taxon>Oceanospirillales</taxon>
        <taxon>Pleioneaceae</taxon>
        <taxon>Aliikangiella</taxon>
    </lineage>
</organism>
<dbReference type="PANTHER" id="PTHR43386">
    <property type="entry name" value="OLIGOPEPTIDE TRANSPORT SYSTEM PERMEASE PROTEIN APPC"/>
    <property type="match status" value="1"/>
</dbReference>
<dbReference type="Gene3D" id="1.10.3720.10">
    <property type="entry name" value="MetI-like"/>
    <property type="match status" value="1"/>
</dbReference>
<reference evidence="9 10" key="1">
    <citation type="submission" date="2019-07" db="EMBL/GenBank/DDBJ databases">
        <title>Draft genome for Aliikangiella sp. M105.</title>
        <authorList>
            <person name="Wang G."/>
        </authorList>
    </citation>
    <scope>NUCLEOTIDE SEQUENCE [LARGE SCALE GENOMIC DNA]</scope>
    <source>
        <strain evidence="9 10">M105</strain>
    </source>
</reference>
<dbReference type="GO" id="GO:0005886">
    <property type="term" value="C:plasma membrane"/>
    <property type="evidence" value="ECO:0007669"/>
    <property type="project" value="UniProtKB-SubCell"/>
</dbReference>
<evidence type="ECO:0000256" key="6">
    <source>
        <dbReference type="ARBA" id="ARBA00023136"/>
    </source>
</evidence>
<dbReference type="RefSeq" id="WP_142933584.1">
    <property type="nucleotide sequence ID" value="NZ_ML660169.1"/>
</dbReference>
<feature type="transmembrane region" description="Helical" evidence="7">
    <location>
        <begin position="33"/>
        <end position="55"/>
    </location>
</feature>
<protein>
    <submittedName>
        <fullName evidence="9">ABC transporter permease</fullName>
    </submittedName>
</protein>
<feature type="transmembrane region" description="Helical" evidence="7">
    <location>
        <begin position="265"/>
        <end position="288"/>
    </location>
</feature>
<keyword evidence="6 7" id="KW-0472">Membrane</keyword>
<comment type="similarity">
    <text evidence="7">Belongs to the binding-protein-dependent transport system permease family.</text>
</comment>
<feature type="domain" description="ABC transmembrane type-1" evidence="8">
    <location>
        <begin position="99"/>
        <end position="288"/>
    </location>
</feature>
<feature type="transmembrane region" description="Helical" evidence="7">
    <location>
        <begin position="148"/>
        <end position="172"/>
    </location>
</feature>
<evidence type="ECO:0000259" key="8">
    <source>
        <dbReference type="PROSITE" id="PS50928"/>
    </source>
</evidence>
<dbReference type="Pfam" id="PF00528">
    <property type="entry name" value="BPD_transp_1"/>
    <property type="match status" value="1"/>
</dbReference>
<keyword evidence="3" id="KW-1003">Cell membrane</keyword>
<comment type="caution">
    <text evidence="9">The sequence shown here is derived from an EMBL/GenBank/DDBJ whole genome shotgun (WGS) entry which is preliminary data.</text>
</comment>
<dbReference type="PROSITE" id="PS50928">
    <property type="entry name" value="ABC_TM1"/>
    <property type="match status" value="1"/>
</dbReference>
<dbReference type="AlphaFoldDB" id="A0A545U676"/>
<evidence type="ECO:0000256" key="3">
    <source>
        <dbReference type="ARBA" id="ARBA00022475"/>
    </source>
</evidence>
<sequence>MSDFSSQTQPAHFSGNQKFLTKVKLLFFRNNPIANFALVIILLLLAIGYIVPIILNLDPFGTSSELLLSPGTMSSNEVYYLLGTDDLGRDLFSRLVIGARSSLNIGFFIVLVSAFVGTSMGLVAGVYGGAIDAFIMRLTDVIMSLPSILLAIVIVAVLGGGLVNAVIAVIIVSMPRYIRVVRSVAMSEMKKQYVVAAQSFGIKRFRILWSEILPNCRAPVIVQSTLGFSEAVLDIAALGFLGLGARPPAADWGAMLADARTYIESAPYLVVLPGVCILITVLCFNIVGDALRDRFDPKLGDSK</sequence>
<keyword evidence="10" id="KW-1185">Reference proteome</keyword>